<evidence type="ECO:0000313" key="2">
    <source>
        <dbReference type="EMBL" id="CBA31304.1"/>
    </source>
</evidence>
<dbReference type="AlphaFoldDB" id="C9YDI8"/>
<reference evidence="2" key="1">
    <citation type="journal article" date="2010" name="Nature">
        <title>The Dynamic genome of Hydra.</title>
        <authorList>
            <person name="Chapman J.A."/>
            <person name="Kirkness E.F."/>
            <person name="Simakov O."/>
            <person name="Hampson S.E."/>
            <person name="Mitros T."/>
            <person name="Weinmaier T."/>
            <person name="Rattei T."/>
            <person name="Balasubramanian P.G."/>
            <person name="Borman J."/>
            <person name="Busam D."/>
            <person name="Disbennett K."/>
            <person name="Pfannkoch C."/>
            <person name="Sumin N."/>
            <person name="Sutton G."/>
            <person name="Viswanathan L."/>
            <person name="Walenz B."/>
            <person name="Goodstein D.M."/>
            <person name="Hellsten U."/>
            <person name="Kawashima T."/>
            <person name="Prochnik S.E."/>
            <person name="Putnam N.H."/>
            <person name="Shu S."/>
            <person name="Blumberg B."/>
            <person name="Dana C.E."/>
            <person name="Gee L."/>
            <person name="Kibler D.F."/>
            <person name="Law L."/>
            <person name="Lindgens D."/>
            <person name="Martinez D.E."/>
            <person name="Peng J."/>
            <person name="Wigge P.A."/>
            <person name="Bertulat B."/>
            <person name="Guder C."/>
            <person name="Nakamura Y."/>
            <person name="Ozbek S."/>
            <person name="Watanabe H."/>
            <person name="Khalturin K."/>
            <person name="Hemmrich G."/>
            <person name="Franke A."/>
            <person name="Augustin R."/>
            <person name="Fraune S."/>
            <person name="Hayakawa E."/>
            <person name="Hayakawa S."/>
            <person name="Hirose M."/>
            <person name="Hwang J."/>
            <person name="Ikeo K."/>
            <person name="Nishimiya-Fujisawa C."/>
            <person name="Ogura A."/>
            <person name="Takahashi T."/>
            <person name="Steinmetz P.R."/>
            <person name="Zhang X."/>
            <person name="Aufschnaiter R."/>
            <person name="Eder M.K."/>
            <person name="Gorny A.K."/>
            <person name="Salvenmoser W."/>
            <person name="Heimberg A.M."/>
            <person name="Wheeler B.M."/>
            <person name="Peterson K.J."/>
            <person name="Boettger A."/>
            <person name="Tischler P."/>
            <person name="Wolf A."/>
            <person name="Gojobori T."/>
            <person name="Remington K.A."/>
            <person name="Strausberg R.L."/>
            <person name="Venter J."/>
            <person name="Technau U."/>
            <person name="Hobmayer B."/>
            <person name="Bosch T.C."/>
            <person name="Holstein T.W."/>
            <person name="Fujisawa T."/>
            <person name="Bode H.R."/>
            <person name="David C.N."/>
            <person name="Rokhsar D.S."/>
            <person name="Steele R.E."/>
        </authorList>
    </citation>
    <scope>NUCLEOTIDE SEQUENCE</scope>
</reference>
<feature type="domain" description="Glycosyl transferase family 1" evidence="1">
    <location>
        <begin position="165"/>
        <end position="323"/>
    </location>
</feature>
<gene>
    <name evidence="2" type="ORF">Csp_F36850</name>
</gene>
<dbReference type="Gene3D" id="3.40.50.2000">
    <property type="entry name" value="Glycogen Phosphorylase B"/>
    <property type="match status" value="2"/>
</dbReference>
<proteinExistence type="predicted"/>
<accession>C9YDI8</accession>
<dbReference type="GO" id="GO:0016757">
    <property type="term" value="F:glycosyltransferase activity"/>
    <property type="evidence" value="ECO:0007669"/>
    <property type="project" value="InterPro"/>
</dbReference>
<dbReference type="CAZy" id="GT4">
    <property type="family name" value="Glycosyltransferase Family 4"/>
</dbReference>
<dbReference type="InterPro" id="IPR001296">
    <property type="entry name" value="Glyco_trans_1"/>
</dbReference>
<sequence>MPPPVGGVASIVQMLHANLNGRDDILFAAPLSKTGGGLASSLRPLRNLFRIGRSALRIARGGRVLMFSSAGFSFYEKLLWSACVLLLGRKPVLLMVDGNFPSFWRHQRPGLQSLVRRRMAHPAMRLGAQSRTWLEFYSGLFPDTESMIFAATVAPGFWQPAPPVPRDAMRVLYVGWMIPEKGIVDLLDAFAGVVTRMPEARLRLIGPLFDQQAYWDRELTRRQLADQVEMVGPITDRNALMHELRSTALFVLPSHAEGLPVALLEAMALGVPCIASDVGAVADVLDQGRAGSLVPVRSPDKLAAEIIRLLSDQPARDRLGAAALARASIHYSTEAFVASYLRMLDLS</sequence>
<protein>
    <recommendedName>
        <fullName evidence="1">Glycosyl transferase family 1 domain-containing protein</fullName>
    </recommendedName>
</protein>
<dbReference type="EMBL" id="FN543106">
    <property type="protein sequence ID" value="CBA31304.1"/>
    <property type="molecule type" value="Genomic_DNA"/>
</dbReference>
<evidence type="ECO:0000259" key="1">
    <source>
        <dbReference type="Pfam" id="PF00534"/>
    </source>
</evidence>
<organism evidence="2">
    <name type="scientific">Curvibacter symbiont subsp. Hydra magnipapillata</name>
    <dbReference type="NCBI Taxonomy" id="667019"/>
    <lineage>
        <taxon>Bacteria</taxon>
        <taxon>Pseudomonadati</taxon>
        <taxon>Pseudomonadota</taxon>
        <taxon>Betaproteobacteria</taxon>
        <taxon>Burkholderiales</taxon>
        <taxon>Comamonadaceae</taxon>
        <taxon>Curvibacter</taxon>
    </lineage>
</organism>
<dbReference type="PANTHER" id="PTHR12526">
    <property type="entry name" value="GLYCOSYLTRANSFERASE"/>
    <property type="match status" value="1"/>
</dbReference>
<dbReference type="Pfam" id="PF00534">
    <property type="entry name" value="Glycos_transf_1"/>
    <property type="match status" value="1"/>
</dbReference>
<dbReference type="PANTHER" id="PTHR12526:SF636">
    <property type="entry name" value="BLL3647 PROTEIN"/>
    <property type="match status" value="1"/>
</dbReference>
<dbReference type="CDD" id="cd03801">
    <property type="entry name" value="GT4_PimA-like"/>
    <property type="match status" value="1"/>
</dbReference>
<dbReference type="SUPFAM" id="SSF53756">
    <property type="entry name" value="UDP-Glycosyltransferase/glycogen phosphorylase"/>
    <property type="match status" value="1"/>
</dbReference>
<name>C9YDI8_CURXX</name>